<dbReference type="RefSeq" id="WP_235264107.1">
    <property type="nucleotide sequence ID" value="NZ_FNGU01000009.1"/>
</dbReference>
<evidence type="ECO:0000256" key="10">
    <source>
        <dbReference type="HAMAP-Rule" id="MF_00185"/>
    </source>
</evidence>
<evidence type="ECO:0000256" key="11">
    <source>
        <dbReference type="RuleBase" id="RU003783"/>
    </source>
</evidence>
<feature type="region of interest" description="Interaction with substrate tRNA" evidence="10">
    <location>
        <begin position="49"/>
        <end position="52"/>
    </location>
</feature>
<dbReference type="SUPFAM" id="SSF52540">
    <property type="entry name" value="P-loop containing nucleoside triphosphate hydrolases"/>
    <property type="match status" value="2"/>
</dbReference>
<evidence type="ECO:0000313" key="14">
    <source>
        <dbReference type="EMBL" id="SDM72780.1"/>
    </source>
</evidence>
<evidence type="ECO:0000256" key="3">
    <source>
        <dbReference type="ARBA" id="ARBA00005842"/>
    </source>
</evidence>
<comment type="subunit">
    <text evidence="10">Monomer.</text>
</comment>
<dbReference type="Proteomes" id="UP000182146">
    <property type="component" value="Unassembled WGS sequence"/>
</dbReference>
<dbReference type="HAMAP" id="MF_00185">
    <property type="entry name" value="IPP_trans"/>
    <property type="match status" value="1"/>
</dbReference>
<dbReference type="NCBIfam" id="TIGR00174">
    <property type="entry name" value="miaA"/>
    <property type="match status" value="1"/>
</dbReference>
<evidence type="ECO:0000256" key="2">
    <source>
        <dbReference type="ARBA" id="ARBA00003213"/>
    </source>
</evidence>
<protein>
    <recommendedName>
        <fullName evidence="10">tRNA dimethylallyltransferase</fullName>
        <ecNumber evidence="10">2.5.1.75</ecNumber>
    </recommendedName>
    <alternativeName>
        <fullName evidence="10">Dimethylallyl diphosphate:tRNA dimethylallyltransferase</fullName>
        <shortName evidence="10">DMAPP:tRNA dimethylallyltransferase</shortName>
        <shortName evidence="10">DMATase</shortName>
    </alternativeName>
    <alternativeName>
        <fullName evidence="10">Isopentenyl-diphosphate:tRNA isopentenyltransferase</fullName>
        <shortName evidence="10">IPP transferase</shortName>
        <shortName evidence="10">IPPT</shortName>
        <shortName evidence="10">IPTase</shortName>
    </alternativeName>
</protein>
<dbReference type="InterPro" id="IPR039657">
    <property type="entry name" value="Dimethylallyltransferase"/>
</dbReference>
<evidence type="ECO:0000256" key="8">
    <source>
        <dbReference type="ARBA" id="ARBA00022842"/>
    </source>
</evidence>
<name>A0A1G9VL05_9BACT</name>
<comment type="function">
    <text evidence="2 10 12">Catalyzes the transfer of a dimethylallyl group onto the adenine at position 37 in tRNAs that read codons beginning with uridine, leading to the formation of N6-(dimethylallyl)adenosine (i(6)A).</text>
</comment>
<keyword evidence="7 10" id="KW-0067">ATP-binding</keyword>
<organism evidence="14 15">
    <name type="scientific">Geoalkalibacter ferrihydriticus</name>
    <dbReference type="NCBI Taxonomy" id="392333"/>
    <lineage>
        <taxon>Bacteria</taxon>
        <taxon>Pseudomonadati</taxon>
        <taxon>Thermodesulfobacteriota</taxon>
        <taxon>Desulfuromonadia</taxon>
        <taxon>Desulfuromonadales</taxon>
        <taxon>Geoalkalibacteraceae</taxon>
        <taxon>Geoalkalibacter</taxon>
    </lineage>
</organism>
<keyword evidence="5 10" id="KW-0819">tRNA processing</keyword>
<feature type="binding site" evidence="10">
    <location>
        <begin position="24"/>
        <end position="31"/>
    </location>
    <ligand>
        <name>ATP</name>
        <dbReference type="ChEBI" id="CHEBI:30616"/>
    </ligand>
</feature>
<evidence type="ECO:0000256" key="7">
    <source>
        <dbReference type="ARBA" id="ARBA00022840"/>
    </source>
</evidence>
<dbReference type="InterPro" id="IPR018022">
    <property type="entry name" value="IPT"/>
</dbReference>
<dbReference type="EMBL" id="FNGU01000009">
    <property type="protein sequence ID" value="SDM72780.1"/>
    <property type="molecule type" value="Genomic_DNA"/>
</dbReference>
<comment type="catalytic activity">
    <reaction evidence="9 10 11">
        <text>adenosine(37) in tRNA + dimethylallyl diphosphate = N(6)-dimethylallyladenosine(37) in tRNA + diphosphate</text>
        <dbReference type="Rhea" id="RHEA:26482"/>
        <dbReference type="Rhea" id="RHEA-COMP:10162"/>
        <dbReference type="Rhea" id="RHEA-COMP:10375"/>
        <dbReference type="ChEBI" id="CHEBI:33019"/>
        <dbReference type="ChEBI" id="CHEBI:57623"/>
        <dbReference type="ChEBI" id="CHEBI:74411"/>
        <dbReference type="ChEBI" id="CHEBI:74415"/>
        <dbReference type="EC" id="2.5.1.75"/>
    </reaction>
</comment>
<dbReference type="AlphaFoldDB" id="A0A1G9VL05"/>
<keyword evidence="4 10" id="KW-0808">Transferase</keyword>
<dbReference type="PANTHER" id="PTHR11088">
    <property type="entry name" value="TRNA DIMETHYLALLYLTRANSFERASE"/>
    <property type="match status" value="1"/>
</dbReference>
<dbReference type="PANTHER" id="PTHR11088:SF60">
    <property type="entry name" value="TRNA DIMETHYLALLYLTRANSFERASE"/>
    <property type="match status" value="1"/>
</dbReference>
<evidence type="ECO:0000256" key="12">
    <source>
        <dbReference type="RuleBase" id="RU003784"/>
    </source>
</evidence>
<proteinExistence type="inferred from homology"/>
<evidence type="ECO:0000256" key="5">
    <source>
        <dbReference type="ARBA" id="ARBA00022694"/>
    </source>
</evidence>
<feature type="binding site" evidence="10">
    <location>
        <begin position="26"/>
        <end position="31"/>
    </location>
    <ligand>
        <name>substrate</name>
    </ligand>
</feature>
<accession>A0A1G9VL05</accession>
<sequence>MREAAEQRGGLREKTDINLLVVLGATASGKTRLGVELARRLNGEIISADSRQVFRGMDLGTGKDLSEYGEVPFHLIDIAEAGSEFSLFAFQRHFFSAFADIQRRGRLPLLVGGTGLYLDAVLRGYRLIEVPPDPSLRARLATLDDATLRARLRRLKPEQHNTTDLMERARLVRAIEIAEGERAAAAELPPLPEVRPLVLGLRWERAALRRRIGLRLRERLAQGMVDEVARLHAAGVSWERLEFYGLEYRFIARHLQGALDYDTMLQQLATAIGQFAKRQETFFRRMERQGVEIHWVHAEEEPLEQAMKRMF</sequence>
<dbReference type="GO" id="GO:0006400">
    <property type="term" value="P:tRNA modification"/>
    <property type="evidence" value="ECO:0007669"/>
    <property type="project" value="TreeGrafter"/>
</dbReference>
<dbReference type="InterPro" id="IPR027417">
    <property type="entry name" value="P-loop_NTPase"/>
</dbReference>
<dbReference type="GO" id="GO:0052381">
    <property type="term" value="F:tRNA dimethylallyltransferase activity"/>
    <property type="evidence" value="ECO:0007669"/>
    <property type="project" value="UniProtKB-UniRule"/>
</dbReference>
<dbReference type="GO" id="GO:0005524">
    <property type="term" value="F:ATP binding"/>
    <property type="evidence" value="ECO:0007669"/>
    <property type="project" value="UniProtKB-UniRule"/>
</dbReference>
<feature type="site" description="Interaction with substrate tRNA" evidence="10">
    <location>
        <position position="114"/>
    </location>
</feature>
<comment type="caution">
    <text evidence="10">Lacks conserved residue(s) required for the propagation of feature annotation.</text>
</comment>
<dbReference type="Pfam" id="PF01715">
    <property type="entry name" value="IPPT"/>
    <property type="match status" value="1"/>
</dbReference>
<evidence type="ECO:0000256" key="4">
    <source>
        <dbReference type="ARBA" id="ARBA00022679"/>
    </source>
</evidence>
<evidence type="ECO:0000256" key="9">
    <source>
        <dbReference type="ARBA" id="ARBA00049563"/>
    </source>
</evidence>
<keyword evidence="8 10" id="KW-0460">Magnesium</keyword>
<reference evidence="14 15" key="1">
    <citation type="submission" date="2016-10" db="EMBL/GenBank/DDBJ databases">
        <authorList>
            <person name="de Groot N.N."/>
        </authorList>
    </citation>
    <scope>NUCLEOTIDE SEQUENCE [LARGE SCALE GENOMIC DNA]</scope>
    <source>
        <strain evidence="14 15">DSM 17813</strain>
    </source>
</reference>
<dbReference type="Gene3D" id="3.40.50.300">
    <property type="entry name" value="P-loop containing nucleotide triphosphate hydrolases"/>
    <property type="match status" value="1"/>
</dbReference>
<evidence type="ECO:0000256" key="6">
    <source>
        <dbReference type="ARBA" id="ARBA00022741"/>
    </source>
</evidence>
<gene>
    <name evidence="10" type="primary">miaA</name>
    <name evidence="14" type="ORF">SAMN05660860_03062</name>
</gene>
<evidence type="ECO:0000256" key="1">
    <source>
        <dbReference type="ARBA" id="ARBA00001946"/>
    </source>
</evidence>
<keyword evidence="6 10" id="KW-0547">Nucleotide-binding</keyword>
<evidence type="ECO:0000313" key="15">
    <source>
        <dbReference type="Proteomes" id="UP000182146"/>
    </source>
</evidence>
<comment type="cofactor">
    <cofactor evidence="1 10">
        <name>Mg(2+)</name>
        <dbReference type="ChEBI" id="CHEBI:18420"/>
    </cofactor>
</comment>
<evidence type="ECO:0000256" key="13">
    <source>
        <dbReference type="RuleBase" id="RU003785"/>
    </source>
</evidence>
<feature type="site" description="Interaction with substrate tRNA" evidence="10">
    <location>
        <position position="137"/>
    </location>
</feature>
<comment type="similarity">
    <text evidence="3 10 13">Belongs to the IPP transferase family.</text>
</comment>
<dbReference type="EC" id="2.5.1.75" evidence="10"/>
<dbReference type="STRING" id="392333.SAMN05660860_03062"/>